<dbReference type="EMBL" id="JACGCM010001625">
    <property type="protein sequence ID" value="KAF6152527.1"/>
    <property type="molecule type" value="Genomic_DNA"/>
</dbReference>
<reference evidence="1 2" key="1">
    <citation type="journal article" date="2020" name="IScience">
        <title>Genome Sequencing of the Endangered Kingdonia uniflora (Circaeasteraceae, Ranunculales) Reveals Potential Mechanisms of Evolutionary Specialization.</title>
        <authorList>
            <person name="Sun Y."/>
            <person name="Deng T."/>
            <person name="Zhang A."/>
            <person name="Moore M.J."/>
            <person name="Landis J.B."/>
            <person name="Lin N."/>
            <person name="Zhang H."/>
            <person name="Zhang X."/>
            <person name="Huang J."/>
            <person name="Zhang X."/>
            <person name="Sun H."/>
            <person name="Wang H."/>
        </authorList>
    </citation>
    <scope>NUCLEOTIDE SEQUENCE [LARGE SCALE GENOMIC DNA]</scope>
    <source>
        <strain evidence="1">TB1705</strain>
        <tissue evidence="1">Leaf</tissue>
    </source>
</reference>
<dbReference type="PANTHER" id="PTHR23032">
    <property type="entry name" value="BRO1 DOMAIN-CONTAINING PROTEIN BROX"/>
    <property type="match status" value="1"/>
</dbReference>
<comment type="caution">
    <text evidence="1">The sequence shown here is derived from an EMBL/GenBank/DDBJ whole genome shotgun (WGS) entry which is preliminary data.</text>
</comment>
<evidence type="ECO:0000313" key="1">
    <source>
        <dbReference type="EMBL" id="KAF6152527.1"/>
    </source>
</evidence>
<accession>A0A7J7MCD8</accession>
<protein>
    <submittedName>
        <fullName evidence="1">Uncharacterized protein</fullName>
    </submittedName>
</protein>
<dbReference type="AlphaFoldDB" id="A0A7J7MCD8"/>
<sequence length="591" mass="65842">MSLNGPVVGPVAVAARANQCAALSGELVVCLIMLRPCASMVEGFLPQYINPYPKLVLSRSFVFNESLEGLFWGLTMLRYIRVVYIPTCTSRVISHVADFFEPLKLVIVVVEVFTESQRLNRPPEQSICGAPYINKKCMQVDYLWYQIDLVISYYAGMAPEIHICHPIGFRSRVVKKRSGSSTTTQNNGVTMKVITTFISRKSDLNAGENETMYYGVVKEILELDYFDFQQTKIRNICIAEPEIVSFDIDIDPITQVCGKDTKDRTRACGLNVSREEVISSYHLRDQLHQEKTARLTLEEDLVHDKDKLTTMDEKLSCLAAGRKATSGFATFNESCIENSRFEVLSVLHMMAILLFSEANSLHVSKNLMDASEKNVSEDCKKDFIDLLLKASGHLEFCVNQIVGHLPKEIKNTYDNTIFKKKKNKLNIEESVVFIPAMQIPVESNVQSAHTGLVPQDHINKLSSLRNQIVLIADDTDCKKDSIDLLLKASGYLKFCVNHIGTKMQLGLAIKSQTTTLSVKKRLACEQLSCFAQCYMDSRCSFQMTGDESNISNLEDLLGGDVTLGDSSITSMVGKGNVKGLGSPGVENVLLV</sequence>
<gene>
    <name evidence="1" type="ORF">GIB67_035097</name>
</gene>
<dbReference type="Gene3D" id="1.25.40.280">
    <property type="entry name" value="alix/aip1 like domains"/>
    <property type="match status" value="1"/>
</dbReference>
<dbReference type="InterPro" id="IPR038898">
    <property type="entry name" value="BROX"/>
</dbReference>
<dbReference type="OrthoDB" id="695967at2759"/>
<proteinExistence type="predicted"/>
<name>A0A7J7MCD8_9MAGN</name>
<dbReference type="InterPro" id="IPR038499">
    <property type="entry name" value="BRO1_sf"/>
</dbReference>
<organism evidence="1 2">
    <name type="scientific">Kingdonia uniflora</name>
    <dbReference type="NCBI Taxonomy" id="39325"/>
    <lineage>
        <taxon>Eukaryota</taxon>
        <taxon>Viridiplantae</taxon>
        <taxon>Streptophyta</taxon>
        <taxon>Embryophyta</taxon>
        <taxon>Tracheophyta</taxon>
        <taxon>Spermatophyta</taxon>
        <taxon>Magnoliopsida</taxon>
        <taxon>Ranunculales</taxon>
        <taxon>Circaeasteraceae</taxon>
        <taxon>Kingdonia</taxon>
    </lineage>
</organism>
<dbReference type="Proteomes" id="UP000541444">
    <property type="component" value="Unassembled WGS sequence"/>
</dbReference>
<dbReference type="PANTHER" id="PTHR23032:SF2">
    <property type="entry name" value="ENDOSOMAL TARGETING BRO1-LIKE DOMAIN-CONTAINING PROTEIN"/>
    <property type="match status" value="1"/>
</dbReference>
<evidence type="ECO:0000313" key="2">
    <source>
        <dbReference type="Proteomes" id="UP000541444"/>
    </source>
</evidence>
<keyword evidence="2" id="KW-1185">Reference proteome</keyword>